<dbReference type="InterPro" id="IPR015943">
    <property type="entry name" value="WD40/YVTN_repeat-like_dom_sf"/>
</dbReference>
<dbReference type="InterPro" id="IPR001680">
    <property type="entry name" value="WD40_rpt"/>
</dbReference>
<evidence type="ECO:0000256" key="2">
    <source>
        <dbReference type="ARBA" id="ARBA00022737"/>
    </source>
</evidence>
<evidence type="ECO:0000256" key="1">
    <source>
        <dbReference type="ARBA" id="ARBA00022574"/>
    </source>
</evidence>
<comment type="caution">
    <text evidence="5">The sequence shown here is derived from an EMBL/GenBank/DDBJ whole genome shotgun (WGS) entry which is preliminary data.</text>
</comment>
<dbReference type="InterPro" id="IPR019775">
    <property type="entry name" value="WD40_repeat_CS"/>
</dbReference>
<gene>
    <name evidence="5" type="ORF">KSP39_PZI023920</name>
</gene>
<proteinExistence type="predicted"/>
<dbReference type="EMBL" id="JBBWWQ010000021">
    <property type="protein sequence ID" value="KAK8913617.1"/>
    <property type="molecule type" value="Genomic_DNA"/>
</dbReference>
<name>A0AAP0ASR5_9ASPA</name>
<evidence type="ECO:0000256" key="4">
    <source>
        <dbReference type="SAM" id="MobiDB-lite"/>
    </source>
</evidence>
<keyword evidence="2" id="KW-0677">Repeat</keyword>
<dbReference type="AlphaFoldDB" id="A0AAP0ASR5"/>
<accession>A0AAP0ASR5</accession>
<keyword evidence="6" id="KW-1185">Reference proteome</keyword>
<feature type="compositionally biased region" description="Polar residues" evidence="4">
    <location>
        <begin position="60"/>
        <end position="71"/>
    </location>
</feature>
<evidence type="ECO:0000256" key="3">
    <source>
        <dbReference type="PROSITE-ProRule" id="PRU00221"/>
    </source>
</evidence>
<feature type="region of interest" description="Disordered" evidence="4">
    <location>
        <begin position="58"/>
        <end position="82"/>
    </location>
</feature>
<dbReference type="Proteomes" id="UP001418222">
    <property type="component" value="Unassembled WGS sequence"/>
</dbReference>
<dbReference type="PROSITE" id="PS00678">
    <property type="entry name" value="WD_REPEATS_1"/>
    <property type="match status" value="1"/>
</dbReference>
<dbReference type="PROSITE" id="PS50082">
    <property type="entry name" value="WD_REPEATS_2"/>
    <property type="match status" value="1"/>
</dbReference>
<protein>
    <submittedName>
        <fullName evidence="5">Uncharacterized protein</fullName>
    </submittedName>
</protein>
<evidence type="ECO:0000313" key="6">
    <source>
        <dbReference type="Proteomes" id="UP001418222"/>
    </source>
</evidence>
<dbReference type="Gene3D" id="2.130.10.10">
    <property type="entry name" value="YVTN repeat-like/Quinoprotein amine dehydrogenase"/>
    <property type="match status" value="1"/>
</dbReference>
<organism evidence="5 6">
    <name type="scientific">Platanthera zijinensis</name>
    <dbReference type="NCBI Taxonomy" id="2320716"/>
    <lineage>
        <taxon>Eukaryota</taxon>
        <taxon>Viridiplantae</taxon>
        <taxon>Streptophyta</taxon>
        <taxon>Embryophyta</taxon>
        <taxon>Tracheophyta</taxon>
        <taxon>Spermatophyta</taxon>
        <taxon>Magnoliopsida</taxon>
        <taxon>Liliopsida</taxon>
        <taxon>Asparagales</taxon>
        <taxon>Orchidaceae</taxon>
        <taxon>Orchidoideae</taxon>
        <taxon>Orchideae</taxon>
        <taxon>Orchidinae</taxon>
        <taxon>Platanthera</taxon>
    </lineage>
</organism>
<feature type="repeat" description="WD" evidence="3">
    <location>
        <begin position="166"/>
        <end position="189"/>
    </location>
</feature>
<keyword evidence="1 3" id="KW-0853">WD repeat</keyword>
<sequence>MRASLASSDGASAVERIFGAMATEGRAVARRRLEGRGRAAADWTALQRHGAEQAARWRSSEPNWTEAQSVEQARRGLDSGKSVRNTRRTTCAGAASCRTAERQVADVRAWIAESTGGRSCRLVKKMELYKVLILGRYHQMRVPVADQSSRSMGMTKLSHRFLIIHLLATGSTDKTVKLWDLSNNQPSCLASMNPKALKEIRISLPWWCGARTLGAATFSLSKANPTAGDLLSVSPRPPKSCNLRYGTYHLSQGWEISSQLDKSGPSIDEMRKNGEAPFLTTELLISNLVLDPGFRCKWRAMNIASAILIEFEFAGMKLKFLQPSSGSKEGESGRSIKALLKADPLMLAAHNATVHVHSA</sequence>
<evidence type="ECO:0000313" key="5">
    <source>
        <dbReference type="EMBL" id="KAK8913617.1"/>
    </source>
</evidence>
<reference evidence="5 6" key="1">
    <citation type="journal article" date="2022" name="Nat. Plants">
        <title>Genomes of leafy and leafless Platanthera orchids illuminate the evolution of mycoheterotrophy.</title>
        <authorList>
            <person name="Li M.H."/>
            <person name="Liu K.W."/>
            <person name="Li Z."/>
            <person name="Lu H.C."/>
            <person name="Ye Q.L."/>
            <person name="Zhang D."/>
            <person name="Wang J.Y."/>
            <person name="Li Y.F."/>
            <person name="Zhong Z.M."/>
            <person name="Liu X."/>
            <person name="Yu X."/>
            <person name="Liu D.K."/>
            <person name="Tu X.D."/>
            <person name="Liu B."/>
            <person name="Hao Y."/>
            <person name="Liao X.Y."/>
            <person name="Jiang Y.T."/>
            <person name="Sun W.H."/>
            <person name="Chen J."/>
            <person name="Chen Y.Q."/>
            <person name="Ai Y."/>
            <person name="Zhai J.W."/>
            <person name="Wu S.S."/>
            <person name="Zhou Z."/>
            <person name="Hsiao Y.Y."/>
            <person name="Wu W.L."/>
            <person name="Chen Y.Y."/>
            <person name="Lin Y.F."/>
            <person name="Hsu J.L."/>
            <person name="Li C.Y."/>
            <person name="Wang Z.W."/>
            <person name="Zhao X."/>
            <person name="Zhong W.Y."/>
            <person name="Ma X.K."/>
            <person name="Ma L."/>
            <person name="Huang J."/>
            <person name="Chen G.Z."/>
            <person name="Huang M.Z."/>
            <person name="Huang L."/>
            <person name="Peng D.H."/>
            <person name="Luo Y.B."/>
            <person name="Zou S.Q."/>
            <person name="Chen S.P."/>
            <person name="Lan S."/>
            <person name="Tsai W.C."/>
            <person name="Van de Peer Y."/>
            <person name="Liu Z.J."/>
        </authorList>
    </citation>
    <scope>NUCLEOTIDE SEQUENCE [LARGE SCALE GENOMIC DNA]</scope>
    <source>
        <strain evidence="5">Lor287</strain>
    </source>
</reference>